<proteinExistence type="predicted"/>
<reference evidence="1" key="2">
    <citation type="submission" date="2025-09" db="UniProtKB">
        <authorList>
            <consortium name="Ensembl"/>
        </authorList>
    </citation>
    <scope>IDENTIFICATION</scope>
</reference>
<accession>A0A2K6TKV5</accession>
<evidence type="ECO:0000313" key="2">
    <source>
        <dbReference type="Proteomes" id="UP000233220"/>
    </source>
</evidence>
<keyword evidence="2" id="KW-1185">Reference proteome</keyword>
<protein>
    <submittedName>
        <fullName evidence="1">Uncharacterized protein</fullName>
    </submittedName>
</protein>
<dbReference type="AlphaFoldDB" id="A0A2K6TKV5"/>
<sequence>MSKSERRIYKSMAPEISEDIGCPAAYMRENFFFFFFETDRHKERTAALHPNGEWRRA</sequence>
<dbReference type="InterPro" id="IPR040874">
    <property type="entry name" value="DUF5551"/>
</dbReference>
<organism evidence="1 2">
    <name type="scientific">Saimiri boliviensis boliviensis</name>
    <name type="common">Bolivian squirrel monkey</name>
    <dbReference type="NCBI Taxonomy" id="39432"/>
    <lineage>
        <taxon>Eukaryota</taxon>
        <taxon>Metazoa</taxon>
        <taxon>Chordata</taxon>
        <taxon>Craniata</taxon>
        <taxon>Vertebrata</taxon>
        <taxon>Euteleostomi</taxon>
        <taxon>Mammalia</taxon>
        <taxon>Eutheria</taxon>
        <taxon>Euarchontoglires</taxon>
        <taxon>Primates</taxon>
        <taxon>Haplorrhini</taxon>
        <taxon>Platyrrhini</taxon>
        <taxon>Cebidae</taxon>
        <taxon>Saimiriinae</taxon>
        <taxon>Saimiri</taxon>
    </lineage>
</organism>
<dbReference type="GeneTree" id="ENSGT00410000028701"/>
<dbReference type="Ensembl" id="ENSSBOT00000037137.1">
    <property type="protein sequence ID" value="ENSSBOP00000020305.1"/>
    <property type="gene ID" value="ENSSBOG00000026757.1"/>
</dbReference>
<reference evidence="1" key="1">
    <citation type="submission" date="2025-08" db="UniProtKB">
        <authorList>
            <consortium name="Ensembl"/>
        </authorList>
    </citation>
    <scope>IDENTIFICATION</scope>
</reference>
<dbReference type="Proteomes" id="UP000233220">
    <property type="component" value="Unplaced"/>
</dbReference>
<evidence type="ECO:0000313" key="1">
    <source>
        <dbReference type="Ensembl" id="ENSSBOP00000020305.1"/>
    </source>
</evidence>
<dbReference type="Pfam" id="PF17705">
    <property type="entry name" value="DUF5551"/>
    <property type="match status" value="1"/>
</dbReference>
<name>A0A2K6TKV5_SAIBB</name>